<dbReference type="AlphaFoldDB" id="A0A0W8IHX0"/>
<dbReference type="EMBL" id="LQBM01000002">
    <property type="protein sequence ID" value="KUG59530.1"/>
    <property type="molecule type" value="Genomic_DNA"/>
</dbReference>
<evidence type="ECO:0000313" key="2">
    <source>
        <dbReference type="EMBL" id="KUG59530.1"/>
    </source>
</evidence>
<feature type="transmembrane region" description="Helical" evidence="1">
    <location>
        <begin position="142"/>
        <end position="173"/>
    </location>
</feature>
<dbReference type="Proteomes" id="UP000054023">
    <property type="component" value="Unassembled WGS sequence"/>
</dbReference>
<feature type="transmembrane region" description="Helical" evidence="1">
    <location>
        <begin position="20"/>
        <end position="42"/>
    </location>
</feature>
<evidence type="ECO:0000313" key="3">
    <source>
        <dbReference type="Proteomes" id="UP000054023"/>
    </source>
</evidence>
<evidence type="ECO:0008006" key="4">
    <source>
        <dbReference type="Google" id="ProtNLM"/>
    </source>
</evidence>
<reference evidence="3" key="1">
    <citation type="submission" date="2015-12" db="EMBL/GenBank/DDBJ databases">
        <authorList>
            <person name="Nair G.R."/>
            <person name="Kaur G."/>
            <person name="Mayilraj S."/>
        </authorList>
    </citation>
    <scope>NUCLEOTIDE SEQUENCE [LARGE SCALE GENOMIC DNA]</scope>
    <source>
        <strain evidence="3">CD08_7</strain>
    </source>
</reference>
<organism evidence="2 3">
    <name type="scientific">Nesterenkonia jeotgali</name>
    <dbReference type="NCBI Taxonomy" id="317018"/>
    <lineage>
        <taxon>Bacteria</taxon>
        <taxon>Bacillati</taxon>
        <taxon>Actinomycetota</taxon>
        <taxon>Actinomycetes</taxon>
        <taxon>Micrococcales</taxon>
        <taxon>Micrococcaceae</taxon>
        <taxon>Nesterenkonia</taxon>
    </lineage>
</organism>
<comment type="caution">
    <text evidence="2">The sequence shown here is derived from an EMBL/GenBank/DDBJ whole genome shotgun (WGS) entry which is preliminary data.</text>
</comment>
<proteinExistence type="predicted"/>
<feature type="transmembrane region" description="Helical" evidence="1">
    <location>
        <begin position="113"/>
        <end position="135"/>
    </location>
</feature>
<name>A0A0W8IHX0_9MICC</name>
<accession>A0A0W8IHX0</accession>
<feature type="transmembrane region" description="Helical" evidence="1">
    <location>
        <begin position="89"/>
        <end position="107"/>
    </location>
</feature>
<dbReference type="STRING" id="317018.AVL63_10315"/>
<keyword evidence="3" id="KW-1185">Reference proteome</keyword>
<feature type="transmembrane region" description="Helical" evidence="1">
    <location>
        <begin position="185"/>
        <end position="205"/>
    </location>
</feature>
<keyword evidence="1" id="KW-1133">Transmembrane helix</keyword>
<gene>
    <name evidence="2" type="ORF">AVL63_10315</name>
</gene>
<protein>
    <recommendedName>
        <fullName evidence="4">Phosphatidic acid phosphatase type 2/haloperoxidase domain-containing protein</fullName>
    </recommendedName>
</protein>
<keyword evidence="1" id="KW-0812">Transmembrane</keyword>
<sequence length="210" mass="22356">MGIEEMTEGKALTSMLDRTAWIGSEVFSPPVLVAAMLASLAVVTDPRWALTTVISVFAFAVVPQGVAIAMTLRGRASDKFIIHRHQRHLFYGIVMASTLLGAAATALVTESTWVRWTCVIAVGLVMMVAAINLVFKISLHALISALSAVVIASAFSWWVLLVSIPVWALVIWSRVYLRRHSAGEVAAGSALGFAAAAVLLAAAGIPMRIT</sequence>
<feature type="transmembrane region" description="Helical" evidence="1">
    <location>
        <begin position="48"/>
        <end position="69"/>
    </location>
</feature>
<keyword evidence="1" id="KW-0472">Membrane</keyword>
<evidence type="ECO:0000256" key="1">
    <source>
        <dbReference type="SAM" id="Phobius"/>
    </source>
</evidence>